<feature type="region of interest" description="Disordered" evidence="6">
    <location>
        <begin position="1"/>
        <end position="208"/>
    </location>
</feature>
<gene>
    <name evidence="9" type="ORF">N7G274_006994</name>
</gene>
<feature type="domain" description="Amino acid transporter transmembrane" evidence="8">
    <location>
        <begin position="380"/>
        <end position="760"/>
    </location>
</feature>
<keyword evidence="3 7" id="KW-0812">Transmembrane</keyword>
<feature type="region of interest" description="Disordered" evidence="6">
    <location>
        <begin position="347"/>
        <end position="379"/>
    </location>
</feature>
<feature type="transmembrane region" description="Helical" evidence="7">
    <location>
        <begin position="682"/>
        <end position="700"/>
    </location>
</feature>
<feature type="transmembrane region" description="Helical" evidence="7">
    <location>
        <begin position="452"/>
        <end position="474"/>
    </location>
</feature>
<feature type="compositionally biased region" description="Acidic residues" evidence="6">
    <location>
        <begin position="347"/>
        <end position="356"/>
    </location>
</feature>
<feature type="transmembrane region" description="Helical" evidence="7">
    <location>
        <begin position="410"/>
        <end position="431"/>
    </location>
</feature>
<evidence type="ECO:0000256" key="3">
    <source>
        <dbReference type="ARBA" id="ARBA00022692"/>
    </source>
</evidence>
<evidence type="ECO:0000256" key="2">
    <source>
        <dbReference type="ARBA" id="ARBA00008066"/>
    </source>
</evidence>
<name>A0ABR4A425_9LECA</name>
<proteinExistence type="inferred from homology"/>
<feature type="region of interest" description="Disordered" evidence="6">
    <location>
        <begin position="275"/>
        <end position="302"/>
    </location>
</feature>
<evidence type="ECO:0000256" key="5">
    <source>
        <dbReference type="ARBA" id="ARBA00023136"/>
    </source>
</evidence>
<feature type="transmembrane region" description="Helical" evidence="7">
    <location>
        <begin position="561"/>
        <end position="581"/>
    </location>
</feature>
<dbReference type="PANTHER" id="PTHR22950">
    <property type="entry name" value="AMINO ACID TRANSPORTER"/>
    <property type="match status" value="1"/>
</dbReference>
<feature type="transmembrane region" description="Helical" evidence="7">
    <location>
        <begin position="637"/>
        <end position="661"/>
    </location>
</feature>
<comment type="caution">
    <text evidence="9">The sequence shown here is derived from an EMBL/GenBank/DDBJ whole genome shotgun (WGS) entry which is preliminary data.</text>
</comment>
<protein>
    <recommendedName>
        <fullName evidence="8">Amino acid transporter transmembrane domain-containing protein</fullName>
    </recommendedName>
</protein>
<feature type="transmembrane region" description="Helical" evidence="7">
    <location>
        <begin position="494"/>
        <end position="512"/>
    </location>
</feature>
<feature type="transmembrane region" description="Helical" evidence="7">
    <location>
        <begin position="593"/>
        <end position="617"/>
    </location>
</feature>
<dbReference type="InterPro" id="IPR013057">
    <property type="entry name" value="AA_transpt_TM"/>
</dbReference>
<evidence type="ECO:0000313" key="10">
    <source>
        <dbReference type="Proteomes" id="UP001590950"/>
    </source>
</evidence>
<evidence type="ECO:0000256" key="1">
    <source>
        <dbReference type="ARBA" id="ARBA00004141"/>
    </source>
</evidence>
<keyword evidence="10" id="KW-1185">Reference proteome</keyword>
<keyword evidence="4 7" id="KW-1133">Transmembrane helix</keyword>
<feature type="transmembrane region" description="Helical" evidence="7">
    <location>
        <begin position="706"/>
        <end position="728"/>
    </location>
</feature>
<evidence type="ECO:0000256" key="6">
    <source>
        <dbReference type="SAM" id="MobiDB-lite"/>
    </source>
</evidence>
<dbReference type="EMBL" id="JBEFKJ010000022">
    <property type="protein sequence ID" value="KAL2040091.1"/>
    <property type="molecule type" value="Genomic_DNA"/>
</dbReference>
<feature type="transmembrane region" description="Helical" evidence="7">
    <location>
        <begin position="519"/>
        <end position="541"/>
    </location>
</feature>
<dbReference type="Pfam" id="PF01490">
    <property type="entry name" value="Aa_trans"/>
    <property type="match status" value="1"/>
</dbReference>
<accession>A0ABR4A425</accession>
<dbReference type="PANTHER" id="PTHR22950:SF666">
    <property type="entry name" value="VACUOLAR AMINO ACID TRANSPORTER 4"/>
    <property type="match status" value="1"/>
</dbReference>
<evidence type="ECO:0000313" key="9">
    <source>
        <dbReference type="EMBL" id="KAL2040091.1"/>
    </source>
</evidence>
<feature type="compositionally biased region" description="Polar residues" evidence="6">
    <location>
        <begin position="122"/>
        <end position="141"/>
    </location>
</feature>
<feature type="transmembrane region" description="Helical" evidence="7">
    <location>
        <begin position="382"/>
        <end position="404"/>
    </location>
</feature>
<dbReference type="Proteomes" id="UP001590950">
    <property type="component" value="Unassembled WGS sequence"/>
</dbReference>
<feature type="transmembrane region" description="Helical" evidence="7">
    <location>
        <begin position="740"/>
        <end position="764"/>
    </location>
</feature>
<comment type="similarity">
    <text evidence="2">Belongs to the amino acid/polyamine transporter 2 family.</text>
</comment>
<evidence type="ECO:0000259" key="8">
    <source>
        <dbReference type="Pfam" id="PF01490"/>
    </source>
</evidence>
<feature type="compositionally biased region" description="Polar residues" evidence="6">
    <location>
        <begin position="189"/>
        <end position="208"/>
    </location>
</feature>
<keyword evidence="5 7" id="KW-0472">Membrane</keyword>
<comment type="subcellular location">
    <subcellularLocation>
        <location evidence="1">Membrane</location>
        <topology evidence="1">Multi-pass membrane protein</topology>
    </subcellularLocation>
</comment>
<organism evidence="9 10">
    <name type="scientific">Stereocaulon virgatum</name>
    <dbReference type="NCBI Taxonomy" id="373712"/>
    <lineage>
        <taxon>Eukaryota</taxon>
        <taxon>Fungi</taxon>
        <taxon>Dikarya</taxon>
        <taxon>Ascomycota</taxon>
        <taxon>Pezizomycotina</taxon>
        <taxon>Lecanoromycetes</taxon>
        <taxon>OSLEUM clade</taxon>
        <taxon>Lecanoromycetidae</taxon>
        <taxon>Lecanorales</taxon>
        <taxon>Lecanorineae</taxon>
        <taxon>Stereocaulaceae</taxon>
        <taxon>Stereocaulon</taxon>
    </lineage>
</organism>
<evidence type="ECO:0000256" key="4">
    <source>
        <dbReference type="ARBA" id="ARBA00022989"/>
    </source>
</evidence>
<sequence length="777" mass="83870">MNGQRQNSSPSRPRPVPNADPASRDRPPSESTSREASTARLASPIPSSSAHDTPPVRQVHTPAQLHSGSHTPLAGAGAEGSHSLPGPGQSALAAALQNTLGRSPPRFGTPPVRPLSPGTAGATLQGSGPQTTYGSFESRSGQALGRRVSAIPGEDPKIVKRHLVQPSNLDGAIDNGESASMLSKKSSKANFPNSQHHNLATATSDDEFSSLQLQGGDITREMYRWAHDAESPTQGGRAKRSKSWHITHAELENETPEASAINVPGGFRRDYLRRQAPSPSVEHGEINTGVGSRQGIDRRRRTPKVHTSNFYEFLTIHGHFAGEDLAEEDENGYDDADRYVEEDYEQGGIEGEDGEPGEGSALLRPRTNGPARRKPKNNNTPTGAALLLLKSFVGTGVLFLPRAYLNGGMMFSNCVLLFVAGLSYYCFILLVNTRLRIEGSFGDMGGILYGKWMRALILGSVVLSQIGFVAAYIVFTSENMQAFILAVSNCRSFIDIKGMVFLQLIIFLPLSLIRDIGKLGLTAFLADAFIFLGLIYLAYFDISTLKANGMADIVNFNPQDWTLFIGTAIFTFEGVGLIIPIQESMRNPSKFPPVLAGVMIVITVLFIGIGALSYAAFGSATKTVVLLNLPQDNHFVNAVQLFYSLAILLSTPLQLFPAIRIMETELFSLSGKHNACIKWKKNGFRCTLVVLCAFIAWIGAGDLDKFVALVGSFACVPLVYVYPAALHYKAVARSSTQRIADIALGVFGMVVMIYTTALTVQSWARGSSGKVPGYCDE</sequence>
<reference evidence="9 10" key="1">
    <citation type="submission" date="2024-09" db="EMBL/GenBank/DDBJ databases">
        <title>Rethinking Asexuality: The Enigmatic Case of Functional Sexual Genes in Lepraria (Stereocaulaceae).</title>
        <authorList>
            <person name="Doellman M."/>
            <person name="Sun Y."/>
            <person name="Barcenas-Pena A."/>
            <person name="Lumbsch H.T."/>
            <person name="Grewe F."/>
        </authorList>
    </citation>
    <scope>NUCLEOTIDE SEQUENCE [LARGE SCALE GENOMIC DNA]</scope>
    <source>
        <strain evidence="9 10">Mercado 3170</strain>
    </source>
</reference>
<evidence type="ECO:0000256" key="7">
    <source>
        <dbReference type="SAM" id="Phobius"/>
    </source>
</evidence>